<dbReference type="AlphaFoldDB" id="A0ABD3E715"/>
<gene>
    <name evidence="1" type="ORF">CASFOL_006470</name>
</gene>
<keyword evidence="2" id="KW-1185">Reference proteome</keyword>
<comment type="caution">
    <text evidence="1">The sequence shown here is derived from an EMBL/GenBank/DDBJ whole genome shotgun (WGS) entry which is preliminary data.</text>
</comment>
<reference evidence="2" key="1">
    <citation type="journal article" date="2024" name="IScience">
        <title>Strigolactones Initiate the Formation of Haustorium-like Structures in Castilleja.</title>
        <authorList>
            <person name="Buerger M."/>
            <person name="Peterson D."/>
            <person name="Chory J."/>
        </authorList>
    </citation>
    <scope>NUCLEOTIDE SEQUENCE [LARGE SCALE GENOMIC DNA]</scope>
</reference>
<name>A0ABD3E715_9LAMI</name>
<proteinExistence type="predicted"/>
<accession>A0ABD3E715</accession>
<evidence type="ECO:0000313" key="2">
    <source>
        <dbReference type="Proteomes" id="UP001632038"/>
    </source>
</evidence>
<evidence type="ECO:0000313" key="1">
    <source>
        <dbReference type="EMBL" id="KAL3650067.1"/>
    </source>
</evidence>
<protein>
    <submittedName>
        <fullName evidence="1">Uncharacterized protein</fullName>
    </submittedName>
</protein>
<sequence>MRGMAETGDEFQQGLFSINDSQNMQLQAPLMGTSFSRAPVLFENSNLSYSALDTTVHENSTPLRSMGIQDNIRNSSDGLGGPNLANAGSRLKGKVYYQDDIGPNPRGWEPFGRVDPGFSSSKLSSFGHGYSLYDERYQAIGLPVDPHLRIFNATNGNGKSNG</sequence>
<dbReference type="EMBL" id="JAVIJP010000007">
    <property type="protein sequence ID" value="KAL3650067.1"/>
    <property type="molecule type" value="Genomic_DNA"/>
</dbReference>
<organism evidence="1 2">
    <name type="scientific">Castilleja foliolosa</name>
    <dbReference type="NCBI Taxonomy" id="1961234"/>
    <lineage>
        <taxon>Eukaryota</taxon>
        <taxon>Viridiplantae</taxon>
        <taxon>Streptophyta</taxon>
        <taxon>Embryophyta</taxon>
        <taxon>Tracheophyta</taxon>
        <taxon>Spermatophyta</taxon>
        <taxon>Magnoliopsida</taxon>
        <taxon>eudicotyledons</taxon>
        <taxon>Gunneridae</taxon>
        <taxon>Pentapetalae</taxon>
        <taxon>asterids</taxon>
        <taxon>lamiids</taxon>
        <taxon>Lamiales</taxon>
        <taxon>Orobanchaceae</taxon>
        <taxon>Pedicularideae</taxon>
        <taxon>Castillejinae</taxon>
        <taxon>Castilleja</taxon>
    </lineage>
</organism>
<dbReference type="Proteomes" id="UP001632038">
    <property type="component" value="Unassembled WGS sequence"/>
</dbReference>